<protein>
    <submittedName>
        <fullName evidence="2">VOC family protein</fullName>
    </submittedName>
</protein>
<accession>A0A4R0IN13</accession>
<evidence type="ECO:0000259" key="1">
    <source>
        <dbReference type="Pfam" id="PF18029"/>
    </source>
</evidence>
<name>A0A4R0IN13_9ACTN</name>
<evidence type="ECO:0000313" key="2">
    <source>
        <dbReference type="EMBL" id="TCC35011.1"/>
    </source>
</evidence>
<dbReference type="InterPro" id="IPR041581">
    <property type="entry name" value="Glyoxalase_6"/>
</dbReference>
<evidence type="ECO:0000313" key="3">
    <source>
        <dbReference type="Proteomes" id="UP000292695"/>
    </source>
</evidence>
<dbReference type="PANTHER" id="PTHR35908:SF1">
    <property type="entry name" value="CONSERVED PROTEIN"/>
    <property type="match status" value="1"/>
</dbReference>
<dbReference type="InterPro" id="IPR029068">
    <property type="entry name" value="Glyas_Bleomycin-R_OHBP_Dase"/>
</dbReference>
<feature type="domain" description="Glyoxalase-like" evidence="1">
    <location>
        <begin position="28"/>
        <end position="132"/>
    </location>
</feature>
<dbReference type="Pfam" id="PF18029">
    <property type="entry name" value="Glyoxalase_6"/>
    <property type="match status" value="1"/>
</dbReference>
<keyword evidence="3" id="KW-1185">Reference proteome</keyword>
<dbReference type="AlphaFoldDB" id="A0A4R0IN13"/>
<dbReference type="EMBL" id="SJKA01000004">
    <property type="protein sequence ID" value="TCC35011.1"/>
    <property type="molecule type" value="Genomic_DNA"/>
</dbReference>
<dbReference type="Proteomes" id="UP000292695">
    <property type="component" value="Unassembled WGS sequence"/>
</dbReference>
<dbReference type="SUPFAM" id="SSF54593">
    <property type="entry name" value="Glyoxalase/Bleomycin resistance protein/Dihydroxybiphenyl dioxygenase"/>
    <property type="match status" value="1"/>
</dbReference>
<proteinExistence type="predicted"/>
<comment type="caution">
    <text evidence="2">The sequence shown here is derived from an EMBL/GenBank/DDBJ whole genome shotgun (WGS) entry which is preliminary data.</text>
</comment>
<dbReference type="CDD" id="cd06587">
    <property type="entry name" value="VOC"/>
    <property type="match status" value="1"/>
</dbReference>
<reference evidence="2 3" key="1">
    <citation type="submission" date="2019-02" db="EMBL/GenBank/DDBJ databases">
        <title>Kribbella capetownensis sp. nov. and Kribbella speibonae sp. nov., isolated from soil.</title>
        <authorList>
            <person name="Curtis S.M."/>
            <person name="Norton I."/>
            <person name="Everest G.J."/>
            <person name="Meyers P.R."/>
        </authorList>
    </citation>
    <scope>NUCLEOTIDE SEQUENCE [LARGE SCALE GENOMIC DNA]</scope>
    <source>
        <strain evidence="2 3">DSM 27082</strain>
    </source>
</reference>
<dbReference type="Gene3D" id="3.10.180.10">
    <property type="entry name" value="2,3-Dihydroxybiphenyl 1,2-Dioxygenase, domain 1"/>
    <property type="match status" value="1"/>
</dbReference>
<dbReference type="RefSeq" id="WP_131288055.1">
    <property type="nucleotide sequence ID" value="NZ_SJKA01000004.1"/>
</dbReference>
<gene>
    <name evidence="2" type="ORF">E0H50_14105</name>
</gene>
<organism evidence="2 3">
    <name type="scientific">Kribbella sindirgiensis</name>
    <dbReference type="NCBI Taxonomy" id="1124744"/>
    <lineage>
        <taxon>Bacteria</taxon>
        <taxon>Bacillati</taxon>
        <taxon>Actinomycetota</taxon>
        <taxon>Actinomycetes</taxon>
        <taxon>Propionibacteriales</taxon>
        <taxon>Kribbellaceae</taxon>
        <taxon>Kribbella</taxon>
    </lineage>
</organism>
<dbReference type="PANTHER" id="PTHR35908">
    <property type="entry name" value="HYPOTHETICAL FUSION PROTEIN"/>
    <property type="match status" value="1"/>
</dbReference>
<dbReference type="OrthoDB" id="5524593at2"/>
<sequence>MSQDADGEAAYPRAGDEAELPLPVVDAVAFDCVDQDALSRFWQALVGGELRPDQHGVTELHGGPVRLDFAQVPEGKQVRKNRVHLDLYVPPETKDRSITRALSLGATRADDIYDGPLWQVMRDPEGNEFCLIWGADSP</sequence>